<dbReference type="Pfam" id="PF00293">
    <property type="entry name" value="NUDIX"/>
    <property type="match status" value="1"/>
</dbReference>
<gene>
    <name evidence="2" type="ORF">GCM10009554_18180</name>
</gene>
<dbReference type="InterPro" id="IPR000086">
    <property type="entry name" value="NUDIX_hydrolase_dom"/>
</dbReference>
<dbReference type="EMBL" id="BAAAHK010000004">
    <property type="protein sequence ID" value="GAA0933195.1"/>
    <property type="molecule type" value="Genomic_DNA"/>
</dbReference>
<sequence>MSFRETAAQELLEESGLRVDPDDLTPFGSLSEAALHTITYPNGDRLQCFAMLFEARQWTGELIPGDDEVIQAGFFGPDDLPAPLQPQTEVVWDMYAAYRATGLFQGR</sequence>
<dbReference type="RefSeq" id="WP_343966902.1">
    <property type="nucleotide sequence ID" value="NZ_BAAAHK010000004.1"/>
</dbReference>
<protein>
    <recommendedName>
        <fullName evidence="1">Nudix hydrolase domain-containing protein</fullName>
    </recommendedName>
</protein>
<proteinExistence type="predicted"/>
<reference evidence="2 3" key="1">
    <citation type="journal article" date="2019" name="Int. J. Syst. Evol. Microbiol.">
        <title>The Global Catalogue of Microorganisms (GCM) 10K type strain sequencing project: providing services to taxonomists for standard genome sequencing and annotation.</title>
        <authorList>
            <consortium name="The Broad Institute Genomics Platform"/>
            <consortium name="The Broad Institute Genome Sequencing Center for Infectious Disease"/>
            <person name="Wu L."/>
            <person name="Ma J."/>
        </authorList>
    </citation>
    <scope>NUCLEOTIDE SEQUENCE [LARGE SCALE GENOMIC DNA]</scope>
    <source>
        <strain evidence="2 3">JCM 10977</strain>
    </source>
</reference>
<comment type="caution">
    <text evidence="2">The sequence shown here is derived from an EMBL/GenBank/DDBJ whole genome shotgun (WGS) entry which is preliminary data.</text>
</comment>
<accession>A0ABN1PVE5</accession>
<feature type="domain" description="Nudix hydrolase" evidence="1">
    <location>
        <begin position="3"/>
        <end position="86"/>
    </location>
</feature>
<keyword evidence="3" id="KW-1185">Reference proteome</keyword>
<name>A0ABN1PVE5_9ACTN</name>
<evidence type="ECO:0000313" key="3">
    <source>
        <dbReference type="Proteomes" id="UP001500542"/>
    </source>
</evidence>
<dbReference type="Gene3D" id="3.90.79.10">
    <property type="entry name" value="Nucleoside Triphosphate Pyrophosphohydrolase"/>
    <property type="match status" value="1"/>
</dbReference>
<organism evidence="2 3">
    <name type="scientific">Kribbella koreensis</name>
    <dbReference type="NCBI Taxonomy" id="57909"/>
    <lineage>
        <taxon>Bacteria</taxon>
        <taxon>Bacillati</taxon>
        <taxon>Actinomycetota</taxon>
        <taxon>Actinomycetes</taxon>
        <taxon>Propionibacteriales</taxon>
        <taxon>Kribbellaceae</taxon>
        <taxon>Kribbella</taxon>
    </lineage>
</organism>
<dbReference type="Proteomes" id="UP001500542">
    <property type="component" value="Unassembled WGS sequence"/>
</dbReference>
<dbReference type="SUPFAM" id="SSF55811">
    <property type="entry name" value="Nudix"/>
    <property type="match status" value="1"/>
</dbReference>
<evidence type="ECO:0000259" key="1">
    <source>
        <dbReference type="Pfam" id="PF00293"/>
    </source>
</evidence>
<evidence type="ECO:0000313" key="2">
    <source>
        <dbReference type="EMBL" id="GAA0933195.1"/>
    </source>
</evidence>
<dbReference type="InterPro" id="IPR015797">
    <property type="entry name" value="NUDIX_hydrolase-like_dom_sf"/>
</dbReference>